<dbReference type="EMBL" id="LXQA010067868">
    <property type="protein sequence ID" value="MCI08133.1"/>
    <property type="molecule type" value="Genomic_DNA"/>
</dbReference>
<comment type="caution">
    <text evidence="1">The sequence shown here is derived from an EMBL/GenBank/DDBJ whole genome shotgun (WGS) entry which is preliminary data.</text>
</comment>
<dbReference type="AlphaFoldDB" id="A0A392P7R4"/>
<dbReference type="PANTHER" id="PTHR14659">
    <property type="entry name" value="ALPHA- AND GAMMA-ADAPTIN-BINDING PROTEIN P34"/>
    <property type="match status" value="1"/>
</dbReference>
<sequence>MDSTESQTDPVSLENRPGIFIIGSSTVGKRTLLSRNRLLLLPLILGLLSVDSEDAFDSASEVNVHGWTINTKYYTADVAVWMAHLHDGFSVENLPAFQRMTALVMVFDMND</sequence>
<feature type="non-terminal residue" evidence="1">
    <location>
        <position position="111"/>
    </location>
</feature>
<keyword evidence="2" id="KW-1185">Reference proteome</keyword>
<organism evidence="1 2">
    <name type="scientific">Trifolium medium</name>
    <dbReference type="NCBI Taxonomy" id="97028"/>
    <lineage>
        <taxon>Eukaryota</taxon>
        <taxon>Viridiplantae</taxon>
        <taxon>Streptophyta</taxon>
        <taxon>Embryophyta</taxon>
        <taxon>Tracheophyta</taxon>
        <taxon>Spermatophyta</taxon>
        <taxon>Magnoliopsida</taxon>
        <taxon>eudicotyledons</taxon>
        <taxon>Gunneridae</taxon>
        <taxon>Pentapetalae</taxon>
        <taxon>rosids</taxon>
        <taxon>fabids</taxon>
        <taxon>Fabales</taxon>
        <taxon>Fabaceae</taxon>
        <taxon>Papilionoideae</taxon>
        <taxon>50 kb inversion clade</taxon>
        <taxon>NPAAA clade</taxon>
        <taxon>Hologalegina</taxon>
        <taxon>IRL clade</taxon>
        <taxon>Trifolieae</taxon>
        <taxon>Trifolium</taxon>
    </lineage>
</organism>
<dbReference type="InterPro" id="IPR019341">
    <property type="entry name" value="Alpha/Gamma-adaptin-bd_p34"/>
</dbReference>
<protein>
    <submittedName>
        <fullName evidence="1">Uncharacterized protein</fullName>
    </submittedName>
</protein>
<reference evidence="1 2" key="1">
    <citation type="journal article" date="2018" name="Front. Plant Sci.">
        <title>Red Clover (Trifolium pratense) and Zigzag Clover (T. medium) - A Picture of Genomic Similarities and Differences.</title>
        <authorList>
            <person name="Dluhosova J."/>
            <person name="Istvanek J."/>
            <person name="Nedelnik J."/>
            <person name="Repkova J."/>
        </authorList>
    </citation>
    <scope>NUCLEOTIDE SEQUENCE [LARGE SCALE GENOMIC DNA]</scope>
    <source>
        <strain evidence="2">cv. 10/8</strain>
        <tissue evidence="1">Leaf</tissue>
    </source>
</reference>
<dbReference type="Proteomes" id="UP000265520">
    <property type="component" value="Unassembled WGS sequence"/>
</dbReference>
<name>A0A392P7R4_9FABA</name>
<dbReference type="PANTHER" id="PTHR14659:SF1">
    <property type="entry name" value="ALPHA- AND GAMMA-ADAPTIN-BINDING PROTEIN P34"/>
    <property type="match status" value="1"/>
</dbReference>
<proteinExistence type="predicted"/>
<accession>A0A392P7R4</accession>
<evidence type="ECO:0000313" key="1">
    <source>
        <dbReference type="EMBL" id="MCI08133.1"/>
    </source>
</evidence>
<evidence type="ECO:0000313" key="2">
    <source>
        <dbReference type="Proteomes" id="UP000265520"/>
    </source>
</evidence>